<dbReference type="GO" id="GO:0003676">
    <property type="term" value="F:nucleic acid binding"/>
    <property type="evidence" value="ECO:0007669"/>
    <property type="project" value="InterPro"/>
</dbReference>
<organism evidence="2 3">
    <name type="scientific">Symbiodinium microadriaticum</name>
    <name type="common">Dinoflagellate</name>
    <name type="synonym">Zooxanthella microadriatica</name>
    <dbReference type="NCBI Taxonomy" id="2951"/>
    <lineage>
        <taxon>Eukaryota</taxon>
        <taxon>Sar</taxon>
        <taxon>Alveolata</taxon>
        <taxon>Dinophyceae</taxon>
        <taxon>Suessiales</taxon>
        <taxon>Symbiodiniaceae</taxon>
        <taxon>Symbiodinium</taxon>
    </lineage>
</organism>
<comment type="caution">
    <text evidence="2">The sequence shown here is derived from an EMBL/GenBank/DDBJ whole genome shotgun (WGS) entry which is preliminary data.</text>
</comment>
<dbReference type="Pfam" id="PF00078">
    <property type="entry name" value="RVT_1"/>
    <property type="match status" value="1"/>
</dbReference>
<name>A0A1Q9EWK6_SYMMI</name>
<keyword evidence="3" id="KW-1185">Reference proteome</keyword>
<protein>
    <recommendedName>
        <fullName evidence="1">RNase H type-1 domain-containing protein</fullName>
    </recommendedName>
</protein>
<gene>
    <name evidence="2" type="ORF">AK812_SmicGene4290</name>
</gene>
<dbReference type="InterPro" id="IPR002156">
    <property type="entry name" value="RNaseH_domain"/>
</dbReference>
<dbReference type="InterPro" id="IPR000477">
    <property type="entry name" value="RT_dom"/>
</dbReference>
<dbReference type="PROSITE" id="PS50879">
    <property type="entry name" value="RNASE_H_1"/>
    <property type="match status" value="1"/>
</dbReference>
<evidence type="ECO:0000313" key="2">
    <source>
        <dbReference type="EMBL" id="OLQ11827.1"/>
    </source>
</evidence>
<dbReference type="InterPro" id="IPR036397">
    <property type="entry name" value="RNaseH_sf"/>
</dbReference>
<dbReference type="EMBL" id="LSRX01000053">
    <property type="protein sequence ID" value="OLQ11827.1"/>
    <property type="molecule type" value="Genomic_DNA"/>
</dbReference>
<dbReference type="SUPFAM" id="SSF56672">
    <property type="entry name" value="DNA/RNA polymerases"/>
    <property type="match status" value="1"/>
</dbReference>
<dbReference type="InterPro" id="IPR012337">
    <property type="entry name" value="RNaseH-like_sf"/>
</dbReference>
<sequence>MRSDKICLRGLAAGVAVTSRLPCRAASPALPQAALATCRIGEAFIRLGVLEVRLLTVYGYPLSYPDARERTEELMSQVLVRATSTCVPTIIAGDFNCPVLELPSGAQLHSLGYREIFELHERTTGTALPPTCKGATRHDTALLHPTLLPLWHSAWVLDKSHLFDSHDPLCFRLKVCSHQPTRHSWNLPRAWSSLSPEPAAIQTAFRSVAPALARQARSCTSEEEVAQTLLAFSQSVEDCVDTALSSQHAKDPLKYPHRCLPKAYRGRCVDRPIVQRAVPSVVRPARTGDYTPDEEVTSVQGHMRVRQVRRAQTLLRGLLKLHRTTSSAVAEQLRTNLTSEWRAFRKAKGFPPDFVTWTLRIACFNTFPEALPSPDWLSDLLAYLQFDCNAFARSQAKQRRDSFKYKLVLDQKHGHHRGAFQTIRGPTPPPFTEVPCQVTVQLSPSSRAAPPTHSWFQFVPGPSLRVGAVASLDHTECHVIDVAGDHVLLQGETLRPGLLVQESVACTASELHRVFSDFWSPLWQRDHAMAPGLHHWPEFGELVAGSNVSLPPVSLSSISSGVWSDAIKRMSSRKATGVCGWAVSDLKLLPPEAVEVLQLIFERAVQVGMPAHMLQARVSVLAKVFAFDSIRQSRPITIYSTLYRVWSSCLTRKVLKEWAPHFPENIAGSLPGRSSRDLSYRQQHAIECALVHKRPRLGLSIDIVKCFNQLGWAPLYHMLHALGLPRDVLEFWFSCLSKMERRSAFLGDLGPAIRCYNGAPEGDPFSVAAMAGLCFWAHNLCATDGVVFDSYVDNWAWSGESTTAVQAAVPKALRFLDSLRLPIDWKKSYLWATQRPDRLWWQKVRPHLFPPDCPVPLVCEAKDLGIAYKYDGRVHRVARNHRLEEGPQRLERLRQQPRSVLEKASLIQRGIWQSSPYNYRPLQQVHGPATALAVTLQRLGLSMDDDACIKGEQGVIARHITGAFASAQARAQWDECEDGVCPLCGAKQTKAHKFLECPALSHIRQQWEPHISVALRMWPHWLHGPYAGMAPDLEVSRLVFATRKLLPPVVPAGLTALLRQRQCLRLFTDGSCSCPHLPEASRAAWAVVMDASEGDTEIPTLLQQWRLHRRLPTCFHVVDQGLVPGVQSINRAETIALLQAARLASSSGALSAEIWTDSTFAMSEWQRALAGSTATWPDLGEELQQVASVHITVHKVSSHQNLDDLWGLEQWLAAGNHVVDTAAKAALQREFPVVQAITGNAADFFAEQRDLLWLFWRYLLQVSQEEYRLLRQLAKEIKAHGAPAQTDNQAVPRLPCLATWEMQDAGPFQSWQIPAASREWLLACSWPPWFTVPLWGWLSGLQWSLQPLRKKAVTGATYLELVVDFVASTKVCPPHELAAARALDKPPKRVDVPCTLRQVVFCFVEAVRSFRYVRCKRDHPELA</sequence>
<feature type="domain" description="RNase H type-1" evidence="1">
    <location>
        <begin position="1060"/>
        <end position="1228"/>
    </location>
</feature>
<proteinExistence type="predicted"/>
<dbReference type="Gene3D" id="3.30.420.10">
    <property type="entry name" value="Ribonuclease H-like superfamily/Ribonuclease H"/>
    <property type="match status" value="1"/>
</dbReference>
<dbReference type="Proteomes" id="UP000186817">
    <property type="component" value="Unassembled WGS sequence"/>
</dbReference>
<dbReference type="Pfam" id="PF00075">
    <property type="entry name" value="RNase_H"/>
    <property type="match status" value="1"/>
</dbReference>
<dbReference type="InterPro" id="IPR036691">
    <property type="entry name" value="Endo/exonu/phosph_ase_sf"/>
</dbReference>
<dbReference type="InterPro" id="IPR043502">
    <property type="entry name" value="DNA/RNA_pol_sf"/>
</dbReference>
<dbReference type="GO" id="GO:0004523">
    <property type="term" value="F:RNA-DNA hybrid ribonuclease activity"/>
    <property type="evidence" value="ECO:0007669"/>
    <property type="project" value="InterPro"/>
</dbReference>
<evidence type="ECO:0000313" key="3">
    <source>
        <dbReference type="Proteomes" id="UP000186817"/>
    </source>
</evidence>
<dbReference type="SUPFAM" id="SSF53098">
    <property type="entry name" value="Ribonuclease H-like"/>
    <property type="match status" value="1"/>
</dbReference>
<reference evidence="2 3" key="1">
    <citation type="submission" date="2016-02" db="EMBL/GenBank/DDBJ databases">
        <title>Genome analysis of coral dinoflagellate symbionts highlights evolutionary adaptations to a symbiotic lifestyle.</title>
        <authorList>
            <person name="Aranda M."/>
            <person name="Li Y."/>
            <person name="Liew Y.J."/>
            <person name="Baumgarten S."/>
            <person name="Simakov O."/>
            <person name="Wilson M."/>
            <person name="Piel J."/>
            <person name="Ashoor H."/>
            <person name="Bougouffa S."/>
            <person name="Bajic V.B."/>
            <person name="Ryu T."/>
            <person name="Ravasi T."/>
            <person name="Bayer T."/>
            <person name="Micklem G."/>
            <person name="Kim H."/>
            <person name="Bhak J."/>
            <person name="Lajeunesse T.C."/>
            <person name="Voolstra C.R."/>
        </authorList>
    </citation>
    <scope>NUCLEOTIDE SEQUENCE [LARGE SCALE GENOMIC DNA]</scope>
    <source>
        <strain evidence="2 3">CCMP2467</strain>
    </source>
</reference>
<dbReference type="OrthoDB" id="407509at2759"/>
<accession>A0A1Q9EWK6</accession>
<evidence type="ECO:0000259" key="1">
    <source>
        <dbReference type="PROSITE" id="PS50879"/>
    </source>
</evidence>
<dbReference type="SUPFAM" id="SSF56219">
    <property type="entry name" value="DNase I-like"/>
    <property type="match status" value="1"/>
</dbReference>